<dbReference type="Pfam" id="PF01943">
    <property type="entry name" value="Polysacc_synt"/>
    <property type="match status" value="1"/>
</dbReference>
<feature type="transmembrane region" description="Helical" evidence="6">
    <location>
        <begin position="88"/>
        <end position="108"/>
    </location>
</feature>
<dbReference type="Proteomes" id="UP000007392">
    <property type="component" value="Chromosome"/>
</dbReference>
<comment type="subcellular location">
    <subcellularLocation>
        <location evidence="1">Cell membrane</location>
        <topology evidence="1">Multi-pass membrane protein</topology>
    </subcellularLocation>
</comment>
<dbReference type="CDD" id="cd13124">
    <property type="entry name" value="MATE_SpoVB_like"/>
    <property type="match status" value="1"/>
</dbReference>
<proteinExistence type="predicted"/>
<dbReference type="OrthoDB" id="9775950at2"/>
<dbReference type="AlphaFoldDB" id="I0BCX1"/>
<evidence type="ECO:0000256" key="3">
    <source>
        <dbReference type="ARBA" id="ARBA00022692"/>
    </source>
</evidence>
<feature type="transmembrane region" description="Helical" evidence="6">
    <location>
        <begin position="330"/>
        <end position="349"/>
    </location>
</feature>
<dbReference type="HOGENOM" id="CLU_022017_2_1_9"/>
<evidence type="ECO:0000313" key="7">
    <source>
        <dbReference type="EMBL" id="AFH60218.1"/>
    </source>
</evidence>
<dbReference type="PANTHER" id="PTHR30250:SF21">
    <property type="entry name" value="LIPID II FLIPPASE MURJ"/>
    <property type="match status" value="1"/>
</dbReference>
<feature type="transmembrane region" description="Helical" evidence="6">
    <location>
        <begin position="41"/>
        <end position="67"/>
    </location>
</feature>
<feature type="transmembrane region" description="Helical" evidence="6">
    <location>
        <begin position="120"/>
        <end position="143"/>
    </location>
</feature>
<feature type="transmembrane region" description="Helical" evidence="6">
    <location>
        <begin position="369"/>
        <end position="396"/>
    </location>
</feature>
<keyword evidence="3 6" id="KW-0812">Transmembrane</keyword>
<evidence type="ECO:0000256" key="1">
    <source>
        <dbReference type="ARBA" id="ARBA00004651"/>
    </source>
</evidence>
<dbReference type="GO" id="GO:0005886">
    <property type="term" value="C:plasma membrane"/>
    <property type="evidence" value="ECO:0007669"/>
    <property type="project" value="UniProtKB-SubCell"/>
</dbReference>
<sequence length="553" mass="58247">MSSKDSLVKGTLILSLAALVARALGVIQRIPLVALLTMAGMAPYGVAFNLYSVLLVVATAGIPSALSKMISERTALGRYAEADRIYKASLQFAVGAGIVMALILWFVAPSFAASSEQPKAVLAIRAIAPALLLFPVIAIMRGYFQGRRMMAPNGISQVIEQIFRVVTSVALAYLLLERGLVYAVAGASFGGVIGGVAALAVMLYYGSKLRRQDQQERGTIPPEQKAAAAALGAGTIYKQLFRLSVPIVIFSVTVTLVYLIDSWLATPLLKGTMGIEDAGRVLGILTGQAQSLAGIPIILAVALSQSVVPIISSAYAQNDLKQVAEQTGKVLQLSILTGLPAVLVIALAARPLNFFIFENEAGTLIDDRFAPGVIAALTVTAIFQIVMQTSGAVLMGMGRMKPLMAGVGVGIAVKLAASFALVPFFGIYGLVAATALCFIVMAAINLSVLRGAVAYRVFGLRRWAGLVFSTAAVTGIGIVLDMLCRDAVNPLGHLRADSFLQAVIVCAVTGAAYILLLFLTRVMTLQDLDRMPGPLRKLAKPLQRRLGRSGQTG</sequence>
<evidence type="ECO:0000256" key="2">
    <source>
        <dbReference type="ARBA" id="ARBA00022475"/>
    </source>
</evidence>
<keyword evidence="4 6" id="KW-1133">Transmembrane helix</keyword>
<name>I0BCX1_9BACL</name>
<dbReference type="EMBL" id="CP003422">
    <property type="protein sequence ID" value="AFH60218.1"/>
    <property type="molecule type" value="Genomic_DNA"/>
</dbReference>
<feature type="transmembrane region" description="Helical" evidence="6">
    <location>
        <begin position="155"/>
        <end position="176"/>
    </location>
</feature>
<feature type="transmembrane region" description="Helical" evidence="6">
    <location>
        <begin position="403"/>
        <end position="421"/>
    </location>
</feature>
<feature type="transmembrane region" description="Helical" evidence="6">
    <location>
        <begin position="240"/>
        <end position="260"/>
    </location>
</feature>
<dbReference type="InterPro" id="IPR002797">
    <property type="entry name" value="Polysacc_synth"/>
</dbReference>
<keyword evidence="5 6" id="KW-0472">Membrane</keyword>
<dbReference type="PATRIC" id="fig|997761.3.peg.1134"/>
<dbReference type="PIRSF" id="PIRSF038958">
    <property type="entry name" value="PG_synth_SpoVB"/>
    <property type="match status" value="1"/>
</dbReference>
<evidence type="ECO:0000256" key="6">
    <source>
        <dbReference type="SAM" id="Phobius"/>
    </source>
</evidence>
<evidence type="ECO:0000256" key="5">
    <source>
        <dbReference type="ARBA" id="ARBA00023136"/>
    </source>
</evidence>
<dbReference type="RefSeq" id="WP_014649589.1">
    <property type="nucleotide sequence ID" value="NC_017672.3"/>
</dbReference>
<feature type="transmembrane region" description="Helical" evidence="6">
    <location>
        <begin position="460"/>
        <end position="479"/>
    </location>
</feature>
<feature type="transmembrane region" description="Helical" evidence="6">
    <location>
        <begin position="427"/>
        <end position="448"/>
    </location>
</feature>
<evidence type="ECO:0000313" key="8">
    <source>
        <dbReference type="Proteomes" id="UP000007392"/>
    </source>
</evidence>
<accession>I0BCX1</accession>
<feature type="transmembrane region" description="Helical" evidence="6">
    <location>
        <begin position="295"/>
        <end position="318"/>
    </location>
</feature>
<organism evidence="7 8">
    <name type="scientific">Paenibacillus mucilaginosus K02</name>
    <dbReference type="NCBI Taxonomy" id="997761"/>
    <lineage>
        <taxon>Bacteria</taxon>
        <taxon>Bacillati</taxon>
        <taxon>Bacillota</taxon>
        <taxon>Bacilli</taxon>
        <taxon>Bacillales</taxon>
        <taxon>Paenibacillaceae</taxon>
        <taxon>Paenibacillus</taxon>
    </lineage>
</organism>
<gene>
    <name evidence="7" type="ORF">B2K_05675</name>
</gene>
<feature type="transmembrane region" description="Helical" evidence="6">
    <location>
        <begin position="499"/>
        <end position="520"/>
    </location>
</feature>
<feature type="transmembrane region" description="Helical" evidence="6">
    <location>
        <begin position="182"/>
        <end position="205"/>
    </location>
</feature>
<reference evidence="7 8" key="1">
    <citation type="submission" date="2013-06" db="EMBL/GenBank/DDBJ databases">
        <title>Complete genome sequence of Paenibacillus mucilaginosus K02.</title>
        <authorList>
            <person name="Xiao B."/>
            <person name="Sun L."/>
            <person name="Xiao L."/>
            <person name="Lian B."/>
        </authorList>
    </citation>
    <scope>NUCLEOTIDE SEQUENCE [LARGE SCALE GENOMIC DNA]</scope>
    <source>
        <strain evidence="7 8">K02</strain>
    </source>
</reference>
<keyword evidence="2" id="KW-1003">Cell membrane</keyword>
<dbReference type="InterPro" id="IPR024923">
    <property type="entry name" value="PG_synth_SpoVB"/>
</dbReference>
<protein>
    <submittedName>
        <fullName evidence="7">Membrane protein</fullName>
    </submittedName>
</protein>
<dbReference type="PANTHER" id="PTHR30250">
    <property type="entry name" value="PST FAMILY PREDICTED COLANIC ACID TRANSPORTER"/>
    <property type="match status" value="1"/>
</dbReference>
<dbReference type="InterPro" id="IPR050833">
    <property type="entry name" value="Poly_Biosynth_Transport"/>
</dbReference>
<evidence type="ECO:0000256" key="4">
    <source>
        <dbReference type="ARBA" id="ARBA00022989"/>
    </source>
</evidence>
<dbReference type="KEGG" id="pmw:B2K_05675"/>